<evidence type="ECO:0000313" key="13">
    <source>
        <dbReference type="EMBL" id="PWG02954.1"/>
    </source>
</evidence>
<dbReference type="NCBIfam" id="TIGR00494">
    <property type="entry name" value="crcB"/>
    <property type="match status" value="1"/>
</dbReference>
<protein>
    <recommendedName>
        <fullName evidence="12">Fluoride-specific ion channel FluC</fullName>
    </recommendedName>
</protein>
<dbReference type="EMBL" id="QFFF01000001">
    <property type="protein sequence ID" value="PWG02954.1"/>
    <property type="molecule type" value="Genomic_DNA"/>
</dbReference>
<reference evidence="13 14" key="1">
    <citation type="submission" date="2018-05" db="EMBL/GenBank/DDBJ databases">
        <title>Genome of Sphingosinicella humi QZX222.</title>
        <authorList>
            <person name="Qiao Z."/>
            <person name="Wang G."/>
        </authorList>
    </citation>
    <scope>NUCLEOTIDE SEQUENCE [LARGE SCALE GENOMIC DNA]</scope>
    <source>
        <strain evidence="13 14">QZX222</strain>
    </source>
</reference>
<comment type="subcellular location">
    <subcellularLocation>
        <location evidence="1 12">Cell membrane</location>
        <topology evidence="1 12">Multi-pass membrane protein</topology>
    </subcellularLocation>
</comment>
<dbReference type="PANTHER" id="PTHR28259:SF1">
    <property type="entry name" value="FLUORIDE EXPORT PROTEIN 1-RELATED"/>
    <property type="match status" value="1"/>
</dbReference>
<comment type="activity regulation">
    <text evidence="12">Na(+) is not transported, but it plays an essential structural role and its presence is essential for fluoride channel function.</text>
</comment>
<comment type="similarity">
    <text evidence="10 12">Belongs to the fluoride channel Fluc/FEX (TC 1.A.43) family.</text>
</comment>
<keyword evidence="6 12" id="KW-0915">Sodium</keyword>
<keyword evidence="9 12" id="KW-0407">Ion channel</keyword>
<dbReference type="Pfam" id="PF02537">
    <property type="entry name" value="CRCB"/>
    <property type="match status" value="1"/>
</dbReference>
<evidence type="ECO:0000256" key="11">
    <source>
        <dbReference type="ARBA" id="ARBA00035585"/>
    </source>
</evidence>
<keyword evidence="2 12" id="KW-1003">Cell membrane</keyword>
<evidence type="ECO:0000256" key="2">
    <source>
        <dbReference type="ARBA" id="ARBA00022475"/>
    </source>
</evidence>
<keyword evidence="4 12" id="KW-0812">Transmembrane</keyword>
<dbReference type="RefSeq" id="WP_109271092.1">
    <property type="nucleotide sequence ID" value="NZ_QFFF01000001.1"/>
</dbReference>
<dbReference type="Proteomes" id="UP000245916">
    <property type="component" value="Unassembled WGS sequence"/>
</dbReference>
<feature type="binding site" evidence="12">
    <location>
        <position position="75"/>
    </location>
    <ligand>
        <name>Na(+)</name>
        <dbReference type="ChEBI" id="CHEBI:29101"/>
        <note>structural</note>
    </ligand>
</feature>
<comment type="catalytic activity">
    <reaction evidence="11">
        <text>fluoride(in) = fluoride(out)</text>
        <dbReference type="Rhea" id="RHEA:76159"/>
        <dbReference type="ChEBI" id="CHEBI:17051"/>
    </reaction>
    <physiologicalReaction direction="left-to-right" evidence="11">
        <dbReference type="Rhea" id="RHEA:76160"/>
    </physiologicalReaction>
</comment>
<dbReference type="InterPro" id="IPR003691">
    <property type="entry name" value="FluC"/>
</dbReference>
<dbReference type="GO" id="GO:0005886">
    <property type="term" value="C:plasma membrane"/>
    <property type="evidence" value="ECO:0007669"/>
    <property type="project" value="UniProtKB-SubCell"/>
</dbReference>
<dbReference type="GO" id="GO:0062054">
    <property type="term" value="F:fluoride channel activity"/>
    <property type="evidence" value="ECO:0007669"/>
    <property type="project" value="UniProtKB-UniRule"/>
</dbReference>
<keyword evidence="5 12" id="KW-1133">Transmembrane helix</keyword>
<keyword evidence="14" id="KW-1185">Reference proteome</keyword>
<gene>
    <name evidence="12 13" type="primary">crcB</name>
    <name evidence="12" type="synonym">fluC</name>
    <name evidence="13" type="ORF">DF286_08790</name>
</gene>
<sequence length="125" mass="12973">MPNFLLVMAGGAIGAGFRWHLSRIALQLLGPAFPWGTWIVNLLGSLLLGLLAGVVVRHGPSGEPLLLFLGVGVLGGFTTFSGFSLEMVQMLERGNALLAVAYAVSSVAGSVMLLIVGLWLARAAA</sequence>
<feature type="transmembrane region" description="Helical" evidence="12">
    <location>
        <begin position="65"/>
        <end position="85"/>
    </location>
</feature>
<evidence type="ECO:0000256" key="12">
    <source>
        <dbReference type="HAMAP-Rule" id="MF_00454"/>
    </source>
</evidence>
<dbReference type="GO" id="GO:0046872">
    <property type="term" value="F:metal ion binding"/>
    <property type="evidence" value="ECO:0007669"/>
    <property type="project" value="UniProtKB-KW"/>
</dbReference>
<evidence type="ECO:0000256" key="4">
    <source>
        <dbReference type="ARBA" id="ARBA00022692"/>
    </source>
</evidence>
<dbReference type="OrthoDB" id="9806299at2"/>
<keyword evidence="3" id="KW-0997">Cell inner membrane</keyword>
<dbReference type="AlphaFoldDB" id="A0A2U2J3R1"/>
<keyword evidence="12" id="KW-0813">Transport</keyword>
<dbReference type="PANTHER" id="PTHR28259">
    <property type="entry name" value="FLUORIDE EXPORT PROTEIN 1-RELATED"/>
    <property type="match status" value="1"/>
</dbReference>
<dbReference type="HAMAP" id="MF_00454">
    <property type="entry name" value="FluC"/>
    <property type="match status" value="1"/>
</dbReference>
<evidence type="ECO:0000256" key="9">
    <source>
        <dbReference type="ARBA" id="ARBA00023303"/>
    </source>
</evidence>
<proteinExistence type="inferred from homology"/>
<dbReference type="GO" id="GO:0140114">
    <property type="term" value="P:cellular detoxification of fluoride"/>
    <property type="evidence" value="ECO:0007669"/>
    <property type="project" value="UniProtKB-UniRule"/>
</dbReference>
<keyword evidence="8 12" id="KW-0472">Membrane</keyword>
<evidence type="ECO:0000256" key="10">
    <source>
        <dbReference type="ARBA" id="ARBA00035120"/>
    </source>
</evidence>
<keyword evidence="7 12" id="KW-0406">Ion transport</keyword>
<keyword evidence="12" id="KW-0479">Metal-binding</keyword>
<feature type="transmembrane region" description="Helical" evidence="12">
    <location>
        <begin position="38"/>
        <end position="56"/>
    </location>
</feature>
<comment type="caution">
    <text evidence="13">The sequence shown here is derived from an EMBL/GenBank/DDBJ whole genome shotgun (WGS) entry which is preliminary data.</text>
</comment>
<evidence type="ECO:0000256" key="3">
    <source>
        <dbReference type="ARBA" id="ARBA00022519"/>
    </source>
</evidence>
<comment type="function">
    <text evidence="12">Fluoride-specific ion channel. Important for reducing fluoride concentration in the cell, thus reducing its toxicity.</text>
</comment>
<evidence type="ECO:0000256" key="7">
    <source>
        <dbReference type="ARBA" id="ARBA00023065"/>
    </source>
</evidence>
<evidence type="ECO:0000256" key="6">
    <source>
        <dbReference type="ARBA" id="ARBA00023053"/>
    </source>
</evidence>
<accession>A0A2U2J3R1</accession>
<evidence type="ECO:0000313" key="14">
    <source>
        <dbReference type="Proteomes" id="UP000245916"/>
    </source>
</evidence>
<evidence type="ECO:0000256" key="5">
    <source>
        <dbReference type="ARBA" id="ARBA00022989"/>
    </source>
</evidence>
<feature type="binding site" evidence="12">
    <location>
        <position position="78"/>
    </location>
    <ligand>
        <name>Na(+)</name>
        <dbReference type="ChEBI" id="CHEBI:29101"/>
        <note>structural</note>
    </ligand>
</feature>
<evidence type="ECO:0000256" key="8">
    <source>
        <dbReference type="ARBA" id="ARBA00023136"/>
    </source>
</evidence>
<organism evidence="13 14">
    <name type="scientific">Allosphingosinicella humi</name>
    <dbReference type="NCBI Taxonomy" id="2068657"/>
    <lineage>
        <taxon>Bacteria</taxon>
        <taxon>Pseudomonadati</taxon>
        <taxon>Pseudomonadota</taxon>
        <taxon>Alphaproteobacteria</taxon>
        <taxon>Sphingomonadales</taxon>
        <taxon>Sphingomonadaceae</taxon>
        <taxon>Allosphingosinicella</taxon>
    </lineage>
</organism>
<feature type="transmembrane region" description="Helical" evidence="12">
    <location>
        <begin position="97"/>
        <end position="121"/>
    </location>
</feature>
<evidence type="ECO:0000256" key="1">
    <source>
        <dbReference type="ARBA" id="ARBA00004651"/>
    </source>
</evidence>
<name>A0A2U2J3R1_9SPHN</name>